<dbReference type="RefSeq" id="WP_046137259.1">
    <property type="nucleotide sequence ID" value="NZ_FQVC01000005.1"/>
</dbReference>
<comment type="caution">
    <text evidence="1">The sequence shown here is derived from an EMBL/GenBank/DDBJ whole genome shotgun (WGS) entry which is preliminary data.</text>
</comment>
<evidence type="ECO:0000313" key="2">
    <source>
        <dbReference type="Proteomes" id="UP000033608"/>
    </source>
</evidence>
<dbReference type="AlphaFoldDB" id="A0A0F5L3Q5"/>
<accession>A0A0F5L3Q5</accession>
<dbReference type="Pfam" id="PF06059">
    <property type="entry name" value="DUF930"/>
    <property type="match status" value="1"/>
</dbReference>
<evidence type="ECO:0000313" key="1">
    <source>
        <dbReference type="EMBL" id="KKB76252.1"/>
    </source>
</evidence>
<sequence length="236" mass="25037">MARPIMLSAARPITAVRWTVPVSAGLHGLLLLLAVLLMAPRALPIPPERPIAVELISSEAMQPEPAAPLPLAVTAPSPEPAAMPLVAPTPPVAEPEPAAVAGAPGMKQASQFYASGILADPANAELRDNFPLLAGSEQLIQLCNIEALEQLRDEPGTVEPDALVGYAFGDMQVTGGLLEAEGGAFRRDGQWYHLRYRCTAGSDLRSVSAFEYQVGALVPRSAWEEHFLNGDDEGFD</sequence>
<reference evidence="1 2" key="1">
    <citation type="submission" date="2015-03" db="EMBL/GenBank/DDBJ databases">
        <authorList>
            <person name="Hassan Y.I."/>
            <person name="Lepp D."/>
            <person name="Zhou T."/>
        </authorList>
    </citation>
    <scope>NUCLEOTIDE SEQUENCE [LARGE SCALE GENOMIC DNA]</scope>
    <source>
        <strain evidence="1 2">DSM 17137</strain>
    </source>
</reference>
<organism evidence="1 2">
    <name type="scientific">Devosia limi DSM 17137</name>
    <dbReference type="NCBI Taxonomy" id="1121477"/>
    <lineage>
        <taxon>Bacteria</taxon>
        <taxon>Pseudomonadati</taxon>
        <taxon>Pseudomonadota</taxon>
        <taxon>Alphaproteobacteria</taxon>
        <taxon>Hyphomicrobiales</taxon>
        <taxon>Devosiaceae</taxon>
        <taxon>Devosia</taxon>
    </lineage>
</organism>
<dbReference type="EMBL" id="LAJF01000156">
    <property type="protein sequence ID" value="KKB76252.1"/>
    <property type="molecule type" value="Genomic_DNA"/>
</dbReference>
<gene>
    <name evidence="1" type="ORF">VW29_21170</name>
</gene>
<evidence type="ECO:0008006" key="3">
    <source>
        <dbReference type="Google" id="ProtNLM"/>
    </source>
</evidence>
<dbReference type="OrthoDB" id="9804158at2"/>
<name>A0A0F5L3Q5_9HYPH</name>
<dbReference type="Proteomes" id="UP000033608">
    <property type="component" value="Unassembled WGS sequence"/>
</dbReference>
<proteinExistence type="predicted"/>
<dbReference type="PATRIC" id="fig|1121477.3.peg.1022"/>
<dbReference type="InterPro" id="IPR009273">
    <property type="entry name" value="DUF930"/>
</dbReference>
<keyword evidence="2" id="KW-1185">Reference proteome</keyword>
<protein>
    <recommendedName>
        <fullName evidence="3">DUF930 domain-containing protein</fullName>
    </recommendedName>
</protein>
<dbReference type="STRING" id="1121477.SAMN02745223_01952"/>